<dbReference type="EMBL" id="JAHRIQ010094001">
    <property type="protein sequence ID" value="MEQ2251822.1"/>
    <property type="molecule type" value="Genomic_DNA"/>
</dbReference>
<feature type="region of interest" description="Disordered" evidence="1">
    <location>
        <begin position="205"/>
        <end position="229"/>
    </location>
</feature>
<protein>
    <submittedName>
        <fullName evidence="2">Uncharacterized protein</fullName>
    </submittedName>
</protein>
<sequence length="229" mass="25203">MADKWSWGSRKVRTWWVAGDRSVWDEERVRPACCIPRRWTDSPLQMTRFYFGLVGAWHAGGVERSWCATRPAVCRRKKCTLDRPAQSEEISQVGLMQGSQAIGGSPETAKSELENAHSTRQGTKCDGGTLESSRLSFRCQPPMAAKTNNSSCQAKTRGCIIRPLFKAIATSWTLSDHTGGTDYPGGEWVTGKLVPISSSLWARGGVHPGQVTSPSQGNTNNHAHTHLYT</sequence>
<dbReference type="Proteomes" id="UP001482620">
    <property type="component" value="Unassembled WGS sequence"/>
</dbReference>
<feature type="compositionally biased region" description="Polar residues" evidence="1">
    <location>
        <begin position="210"/>
        <end position="229"/>
    </location>
</feature>
<evidence type="ECO:0000313" key="2">
    <source>
        <dbReference type="EMBL" id="MEQ2251822.1"/>
    </source>
</evidence>
<accession>A0ABV0V371</accession>
<evidence type="ECO:0000256" key="1">
    <source>
        <dbReference type="SAM" id="MobiDB-lite"/>
    </source>
</evidence>
<evidence type="ECO:0000313" key="3">
    <source>
        <dbReference type="Proteomes" id="UP001482620"/>
    </source>
</evidence>
<reference evidence="2 3" key="1">
    <citation type="submission" date="2021-06" db="EMBL/GenBank/DDBJ databases">
        <authorList>
            <person name="Palmer J.M."/>
        </authorList>
    </citation>
    <scope>NUCLEOTIDE SEQUENCE [LARGE SCALE GENOMIC DNA]</scope>
    <source>
        <strain evidence="3">if_2019</strain>
        <tissue evidence="2">Muscle</tissue>
    </source>
</reference>
<organism evidence="2 3">
    <name type="scientific">Ilyodon furcidens</name>
    <name type="common">goldbreast splitfin</name>
    <dbReference type="NCBI Taxonomy" id="33524"/>
    <lineage>
        <taxon>Eukaryota</taxon>
        <taxon>Metazoa</taxon>
        <taxon>Chordata</taxon>
        <taxon>Craniata</taxon>
        <taxon>Vertebrata</taxon>
        <taxon>Euteleostomi</taxon>
        <taxon>Actinopterygii</taxon>
        <taxon>Neopterygii</taxon>
        <taxon>Teleostei</taxon>
        <taxon>Neoteleostei</taxon>
        <taxon>Acanthomorphata</taxon>
        <taxon>Ovalentaria</taxon>
        <taxon>Atherinomorphae</taxon>
        <taxon>Cyprinodontiformes</taxon>
        <taxon>Goodeidae</taxon>
        <taxon>Ilyodon</taxon>
    </lineage>
</organism>
<keyword evidence="3" id="KW-1185">Reference proteome</keyword>
<feature type="region of interest" description="Disordered" evidence="1">
    <location>
        <begin position="98"/>
        <end position="128"/>
    </location>
</feature>
<name>A0ABV0V371_9TELE</name>
<gene>
    <name evidence="2" type="ORF">ILYODFUR_015176</name>
</gene>
<comment type="caution">
    <text evidence="2">The sequence shown here is derived from an EMBL/GenBank/DDBJ whole genome shotgun (WGS) entry which is preliminary data.</text>
</comment>
<proteinExistence type="predicted"/>